<dbReference type="GO" id="GO:0003677">
    <property type="term" value="F:DNA binding"/>
    <property type="evidence" value="ECO:0007669"/>
    <property type="project" value="InterPro"/>
</dbReference>
<dbReference type="NCBIfam" id="NF002005">
    <property type="entry name" value="PRK00802.1-5"/>
    <property type="match status" value="1"/>
</dbReference>
<dbReference type="Pfam" id="PF02245">
    <property type="entry name" value="Pur_DNA_glyco"/>
    <property type="match status" value="1"/>
</dbReference>
<dbReference type="InterPro" id="IPR003180">
    <property type="entry name" value="MPG"/>
</dbReference>
<dbReference type="GO" id="GO:0003905">
    <property type="term" value="F:alkylbase DNA N-glycosylase activity"/>
    <property type="evidence" value="ECO:0007669"/>
    <property type="project" value="InterPro"/>
</dbReference>
<dbReference type="Gene3D" id="3.10.300.10">
    <property type="entry name" value="Methylpurine-DNA glycosylase (MPG)"/>
    <property type="match status" value="1"/>
</dbReference>
<organism evidence="5">
    <name type="scientific">marine sediment metagenome</name>
    <dbReference type="NCBI Taxonomy" id="412755"/>
    <lineage>
        <taxon>unclassified sequences</taxon>
        <taxon>metagenomes</taxon>
        <taxon>ecological metagenomes</taxon>
    </lineage>
</organism>
<dbReference type="InterPro" id="IPR011034">
    <property type="entry name" value="Formyl_transferase-like_C_sf"/>
</dbReference>
<dbReference type="AlphaFoldDB" id="A0A0F9VGL5"/>
<dbReference type="HAMAP" id="MF_00527">
    <property type="entry name" value="3MGH"/>
    <property type="match status" value="1"/>
</dbReference>
<dbReference type="PANTHER" id="PTHR10429:SF0">
    <property type="entry name" value="DNA-3-METHYLADENINE GLYCOSYLASE"/>
    <property type="match status" value="1"/>
</dbReference>
<dbReference type="PANTHER" id="PTHR10429">
    <property type="entry name" value="DNA-3-METHYLADENINE GLYCOSYLASE"/>
    <property type="match status" value="1"/>
</dbReference>
<evidence type="ECO:0008006" key="6">
    <source>
        <dbReference type="Google" id="ProtNLM"/>
    </source>
</evidence>
<accession>A0A0F9VGL5</accession>
<evidence type="ECO:0000256" key="3">
    <source>
        <dbReference type="ARBA" id="ARBA00022801"/>
    </source>
</evidence>
<gene>
    <name evidence="5" type="ORF">LCGC14_0101110</name>
</gene>
<reference evidence="5" key="1">
    <citation type="journal article" date="2015" name="Nature">
        <title>Complex archaea that bridge the gap between prokaryotes and eukaryotes.</title>
        <authorList>
            <person name="Spang A."/>
            <person name="Saw J.H."/>
            <person name="Jorgensen S.L."/>
            <person name="Zaremba-Niedzwiedzka K."/>
            <person name="Martijn J."/>
            <person name="Lind A.E."/>
            <person name="van Eijk R."/>
            <person name="Schleper C."/>
            <person name="Guy L."/>
            <person name="Ettema T.J."/>
        </authorList>
    </citation>
    <scope>NUCLEOTIDE SEQUENCE</scope>
</reference>
<keyword evidence="4" id="KW-0234">DNA repair</keyword>
<dbReference type="EMBL" id="LAZR01000028">
    <property type="protein sequence ID" value="KKO03190.1"/>
    <property type="molecule type" value="Genomic_DNA"/>
</dbReference>
<name>A0A0F9VGL5_9ZZZZ</name>
<dbReference type="SUPFAM" id="SSF50486">
    <property type="entry name" value="FMT C-terminal domain-like"/>
    <property type="match status" value="1"/>
</dbReference>
<evidence type="ECO:0000256" key="1">
    <source>
        <dbReference type="ARBA" id="ARBA00009232"/>
    </source>
</evidence>
<comment type="similarity">
    <text evidence="1">Belongs to the DNA glycosylase MPG family.</text>
</comment>
<dbReference type="InterPro" id="IPR036995">
    <property type="entry name" value="MPG_sf"/>
</dbReference>
<keyword evidence="3" id="KW-0378">Hydrolase</keyword>
<protein>
    <recommendedName>
        <fullName evidence="6">3-methyladenine DNA glycosylase</fullName>
    </recommendedName>
</protein>
<dbReference type="GO" id="GO:0006284">
    <property type="term" value="P:base-excision repair"/>
    <property type="evidence" value="ECO:0007669"/>
    <property type="project" value="InterPro"/>
</dbReference>
<evidence type="ECO:0000313" key="5">
    <source>
        <dbReference type="EMBL" id="KKO03190.1"/>
    </source>
</evidence>
<evidence type="ECO:0000256" key="2">
    <source>
        <dbReference type="ARBA" id="ARBA00022763"/>
    </source>
</evidence>
<keyword evidence="2" id="KW-0227">DNA damage</keyword>
<comment type="caution">
    <text evidence="5">The sequence shown here is derived from an EMBL/GenBank/DDBJ whole genome shotgun (WGS) entry which is preliminary data.</text>
</comment>
<sequence length="248" mass="27332">MTAMPNPQPTSTQDRPLPATFFDQDARSLAVALLGKVIRRRLDGLWLSARIIETEAYLLEERGSHASLGFTEARRALFMEGGIIYMYYARGGDSMNCSAAGAGNGVLLKSAYPVIDSVSSSASLQRMQQLNPNRDGSLRSQHRLCAGQTLLCRSLGIKVPDWNAQAFCSETLFIEDDDYQPVQIIQAPRLGIPSGRDEALPYRFVDAEFAAHCTRNPLGRTREPGRDYRLLTLQQARLKATSGDHLAG</sequence>
<evidence type="ECO:0000256" key="4">
    <source>
        <dbReference type="ARBA" id="ARBA00023204"/>
    </source>
</evidence>
<proteinExistence type="inferred from homology"/>